<dbReference type="AlphaFoldDB" id="A0AAV4ST36"/>
<proteinExistence type="predicted"/>
<evidence type="ECO:0000313" key="2">
    <source>
        <dbReference type="Proteomes" id="UP001054837"/>
    </source>
</evidence>
<accession>A0AAV4ST36</accession>
<protein>
    <submittedName>
        <fullName evidence="1">Uncharacterized protein</fullName>
    </submittedName>
</protein>
<comment type="caution">
    <text evidence="1">The sequence shown here is derived from an EMBL/GenBank/DDBJ whole genome shotgun (WGS) entry which is preliminary data.</text>
</comment>
<gene>
    <name evidence="1" type="ORF">CDAR_184991</name>
</gene>
<name>A0AAV4ST36_9ARAC</name>
<evidence type="ECO:0000313" key="1">
    <source>
        <dbReference type="EMBL" id="GIY35660.1"/>
    </source>
</evidence>
<dbReference type="EMBL" id="BPLQ01008196">
    <property type="protein sequence ID" value="GIY35660.1"/>
    <property type="molecule type" value="Genomic_DNA"/>
</dbReference>
<reference evidence="1 2" key="1">
    <citation type="submission" date="2021-06" db="EMBL/GenBank/DDBJ databases">
        <title>Caerostris darwini draft genome.</title>
        <authorList>
            <person name="Kono N."/>
            <person name="Arakawa K."/>
        </authorList>
    </citation>
    <scope>NUCLEOTIDE SEQUENCE [LARGE SCALE GENOMIC DNA]</scope>
</reference>
<sequence length="101" mass="11390">MPPSTFNFDSKPQPLTLPPWYIRPGQFNTSPLQYHRDAIGRGSVEAGILDGEFEYLIKKVCTRAIHRPVFATSSTTSKPSGGFYSSRAELNFSRKFFTLQT</sequence>
<keyword evidence="2" id="KW-1185">Reference proteome</keyword>
<organism evidence="1 2">
    <name type="scientific">Caerostris darwini</name>
    <dbReference type="NCBI Taxonomy" id="1538125"/>
    <lineage>
        <taxon>Eukaryota</taxon>
        <taxon>Metazoa</taxon>
        <taxon>Ecdysozoa</taxon>
        <taxon>Arthropoda</taxon>
        <taxon>Chelicerata</taxon>
        <taxon>Arachnida</taxon>
        <taxon>Araneae</taxon>
        <taxon>Araneomorphae</taxon>
        <taxon>Entelegynae</taxon>
        <taxon>Araneoidea</taxon>
        <taxon>Araneidae</taxon>
        <taxon>Caerostris</taxon>
    </lineage>
</organism>
<dbReference type="Proteomes" id="UP001054837">
    <property type="component" value="Unassembled WGS sequence"/>
</dbReference>